<dbReference type="AlphaFoldDB" id="A0A4Q2RYL7"/>
<dbReference type="Pfam" id="PF10110">
    <property type="entry name" value="GPDPase_memb"/>
    <property type="match status" value="1"/>
</dbReference>
<feature type="transmembrane region" description="Helical" evidence="1">
    <location>
        <begin position="332"/>
        <end position="355"/>
    </location>
</feature>
<dbReference type="OrthoDB" id="9758957at2"/>
<dbReference type="Proteomes" id="UP000294071">
    <property type="component" value="Unassembled WGS sequence"/>
</dbReference>
<proteinExistence type="predicted"/>
<dbReference type="PANTHER" id="PTHR46211:SF8">
    <property type="entry name" value="PHOSPHODIESTERASE"/>
    <property type="match status" value="1"/>
</dbReference>
<evidence type="ECO:0000313" key="4">
    <source>
        <dbReference type="Proteomes" id="UP000294071"/>
    </source>
</evidence>
<accession>A0A4Q2RYL7</accession>
<gene>
    <name evidence="3" type="ORF">EUA93_08505</name>
</gene>
<feature type="transmembrane region" description="Helical" evidence="1">
    <location>
        <begin position="239"/>
        <end position="271"/>
    </location>
</feature>
<feature type="transmembrane region" description="Helical" evidence="1">
    <location>
        <begin position="149"/>
        <end position="173"/>
    </location>
</feature>
<dbReference type="Gene3D" id="3.20.20.190">
    <property type="entry name" value="Phosphatidylinositol (PI) phosphodiesterase"/>
    <property type="match status" value="1"/>
</dbReference>
<keyword evidence="4" id="KW-1185">Reference proteome</keyword>
<feature type="transmembrane region" description="Helical" evidence="1">
    <location>
        <begin position="193"/>
        <end position="218"/>
    </location>
</feature>
<dbReference type="PROSITE" id="PS51704">
    <property type="entry name" value="GP_PDE"/>
    <property type="match status" value="1"/>
</dbReference>
<feature type="transmembrane region" description="Helical" evidence="1">
    <location>
        <begin position="84"/>
        <end position="110"/>
    </location>
</feature>
<dbReference type="InterPro" id="IPR018476">
    <property type="entry name" value="GlyceroP-diester-Pdiesterase_M"/>
</dbReference>
<evidence type="ECO:0000256" key="1">
    <source>
        <dbReference type="SAM" id="Phobius"/>
    </source>
</evidence>
<feature type="transmembrane region" description="Helical" evidence="1">
    <location>
        <begin position="291"/>
        <end position="311"/>
    </location>
</feature>
<dbReference type="InterPro" id="IPR017946">
    <property type="entry name" value="PLC-like_Pdiesterase_TIM-brl"/>
</dbReference>
<feature type="transmembrane region" description="Helical" evidence="1">
    <location>
        <begin position="41"/>
        <end position="64"/>
    </location>
</feature>
<keyword evidence="1" id="KW-1133">Transmembrane helix</keyword>
<dbReference type="EMBL" id="SDWT01000001">
    <property type="protein sequence ID" value="RYB94381.1"/>
    <property type="molecule type" value="Genomic_DNA"/>
</dbReference>
<evidence type="ECO:0000313" key="3">
    <source>
        <dbReference type="EMBL" id="RYB94381.1"/>
    </source>
</evidence>
<evidence type="ECO:0000259" key="2">
    <source>
        <dbReference type="PROSITE" id="PS51704"/>
    </source>
</evidence>
<keyword evidence="1" id="KW-0472">Membrane</keyword>
<dbReference type="GO" id="GO:0008081">
    <property type="term" value="F:phosphoric diester hydrolase activity"/>
    <property type="evidence" value="ECO:0007669"/>
    <property type="project" value="InterPro"/>
</dbReference>
<dbReference type="InterPro" id="IPR030395">
    <property type="entry name" value="GP_PDE_dom"/>
</dbReference>
<dbReference type="PANTHER" id="PTHR46211">
    <property type="entry name" value="GLYCEROPHOSPHORYL DIESTER PHOSPHODIESTERASE"/>
    <property type="match status" value="1"/>
</dbReference>
<comment type="caution">
    <text evidence="3">The sequence shown here is derived from an EMBL/GenBank/DDBJ whole genome shotgun (WGS) entry which is preliminary data.</text>
</comment>
<reference evidence="3 4" key="1">
    <citation type="submission" date="2019-01" db="EMBL/GenBank/DDBJ databases">
        <title>Novel species of Nocardioides.</title>
        <authorList>
            <person name="Liu Q."/>
            <person name="Xin Y.-H."/>
        </authorList>
    </citation>
    <scope>NUCLEOTIDE SEQUENCE [LARGE SCALE GENOMIC DNA]</scope>
    <source>
        <strain evidence="3 4">CGMCC 4.6882</strain>
    </source>
</reference>
<protein>
    <recommendedName>
        <fullName evidence="2">GP-PDE domain-containing protein</fullName>
    </recommendedName>
</protein>
<organism evidence="3 4">
    <name type="scientific">Nocardioides oleivorans</name>
    <dbReference type="NCBI Taxonomy" id="273676"/>
    <lineage>
        <taxon>Bacteria</taxon>
        <taxon>Bacillati</taxon>
        <taxon>Actinomycetota</taxon>
        <taxon>Actinomycetes</taxon>
        <taxon>Propionibacteriales</taxon>
        <taxon>Nocardioidaceae</taxon>
        <taxon>Nocardioides</taxon>
    </lineage>
</organism>
<dbReference type="GO" id="GO:0006629">
    <property type="term" value="P:lipid metabolic process"/>
    <property type="evidence" value="ECO:0007669"/>
    <property type="project" value="InterPro"/>
</dbReference>
<name>A0A4Q2RYL7_9ACTN</name>
<dbReference type="SUPFAM" id="SSF51695">
    <property type="entry name" value="PLC-like phosphodiesterases"/>
    <property type="match status" value="1"/>
</dbReference>
<sequence length="618" mass="66239">MIMPVTSDSWHAGSGPILVRVEPLIGVPPARVATRVLRRHLVGYLSIVALVHAFVLGVAMPLLGRLFDLALDTVDEGAVNMDSISSVLLSPLTVLVLVVFSAVAIALVFLELAVLTLAAQRHLEGDSIQLRGFVDDLLHMVRKLDVTSVLLFALYAVFLLPLANIGITSGLTTHVAVPAFIGGELTKTTGGAITWWLLNAVIVYLALRLVLTLAIFLGSERRLPGAMRDSFRATGWVPWRPAVVLAGAAAVLVVVLALVSGLALVVTALAASVGGSESVWWPGFSLALVDLARFVALGIAAAWVTLWLVSWERDLTDEPDVRPRRMRPRNRRLVTAAAGLVAAVALGIGTLAHAADLRVVRDPSSTVVVGHRGYTAEAVENTIPALEAAAEAGADVVEMDVLETRDQQLVVMHDVNLGRLAGKDVDVWEEDLADLVGTPLRVGRLEATLPSFEEYAARAEELGVRLLVELKPHGHEAPGFAERVAADLAALDVPDDWLVQSLDRDLVEQVGELVPQDVGYVVPFNIGALPATSADFVVVEDWSFSDRIRREGRDAGKDVWVWTVNDSGLLRSYIRRGVDGIITDRVGSAVADRELGAMVESPVGQFLDGALRILGPRS</sequence>
<keyword evidence="1" id="KW-0812">Transmembrane</keyword>
<feature type="domain" description="GP-PDE" evidence="2">
    <location>
        <begin position="366"/>
        <end position="593"/>
    </location>
</feature>
<dbReference type="Pfam" id="PF03009">
    <property type="entry name" value="GDPD"/>
    <property type="match status" value="1"/>
</dbReference>